<sequence length="578" mass="63244">MSDPTAFLREKTWQVEPGWWEVHPDGFSHWPFRLRQRIAHEELDDGFVRWSATTDVIRDVRDLDQALSLCHALNRHTAGWSYVVNEQSRTVEGIATAVIQPEWDQPYARWVSAATVAFWHADTIADAFAGAVGGTVNSSHPLGASGIRAEPDGMFHLVRSERGRPEWAFDLTPARVDLMALGSQVEAWIGAKGGDSSTEQQVCVDGIDHELLSASAAAGTAPRKVPPNARYRVTGQFRDREPFGLGFLARIRFPLLGGRTVPDAWLANQLALDLAAQWSLSGAWTVSEEAVQYEIFVPSFTLRTMTNSSPDQSLQSVLHNVVAGLSAAMAVADSAGQAGPARTETLDDAVLPDVAADLLAVFEQPAMEAMMGVPSPTPDRADRRWLTARTFAELCLYGIFNPIGPTVVSLNLVEVPGSDGEFAVLHLMRHPFLPEYKELGRVRTEDDVRDLIGSQLGDELGSMPEFLLVQARDGIGEAVVDGLRRALSQHAESVEEDLAASAAEYNRYAGRAWDRLNGTHPTPHSEAGPAGMDPFEDWFKAVTDLDHVYGTLFSLPSAWEGAINFQLEHGSLAPFDME</sequence>
<dbReference type="EMBL" id="BAABDC010000013">
    <property type="protein sequence ID" value="GAA3721555.1"/>
    <property type="molecule type" value="Genomic_DNA"/>
</dbReference>
<comment type="caution">
    <text evidence="1">The sequence shown here is derived from an EMBL/GenBank/DDBJ whole genome shotgun (WGS) entry which is preliminary data.</text>
</comment>
<keyword evidence="2" id="KW-1185">Reference proteome</keyword>
<organism evidence="1 2">
    <name type="scientific">Terrabacter ginsenosidimutans</name>
    <dbReference type="NCBI Taxonomy" id="490575"/>
    <lineage>
        <taxon>Bacteria</taxon>
        <taxon>Bacillati</taxon>
        <taxon>Actinomycetota</taxon>
        <taxon>Actinomycetes</taxon>
        <taxon>Micrococcales</taxon>
        <taxon>Intrasporangiaceae</taxon>
        <taxon>Terrabacter</taxon>
    </lineage>
</organism>
<gene>
    <name evidence="1" type="ORF">GCM10022399_42400</name>
</gene>
<protein>
    <submittedName>
        <fullName evidence="1">Uncharacterized protein</fullName>
    </submittedName>
</protein>
<evidence type="ECO:0000313" key="2">
    <source>
        <dbReference type="Proteomes" id="UP001501468"/>
    </source>
</evidence>
<name>A0ABP7EMP4_9MICO</name>
<dbReference type="RefSeq" id="WP_344951716.1">
    <property type="nucleotide sequence ID" value="NZ_BAABDC010000013.1"/>
</dbReference>
<proteinExistence type="predicted"/>
<accession>A0ABP7EMP4</accession>
<reference evidence="2" key="1">
    <citation type="journal article" date="2019" name="Int. J. Syst. Evol. Microbiol.">
        <title>The Global Catalogue of Microorganisms (GCM) 10K type strain sequencing project: providing services to taxonomists for standard genome sequencing and annotation.</title>
        <authorList>
            <consortium name="The Broad Institute Genomics Platform"/>
            <consortium name="The Broad Institute Genome Sequencing Center for Infectious Disease"/>
            <person name="Wu L."/>
            <person name="Ma J."/>
        </authorList>
    </citation>
    <scope>NUCLEOTIDE SEQUENCE [LARGE SCALE GENOMIC DNA]</scope>
    <source>
        <strain evidence="2">JCM 17125</strain>
    </source>
</reference>
<evidence type="ECO:0000313" key="1">
    <source>
        <dbReference type="EMBL" id="GAA3721555.1"/>
    </source>
</evidence>
<dbReference type="Proteomes" id="UP001501468">
    <property type="component" value="Unassembled WGS sequence"/>
</dbReference>